<dbReference type="RefSeq" id="WP_200274387.1">
    <property type="nucleotide sequence ID" value="NZ_JAENIJ010000133.1"/>
</dbReference>
<keyword evidence="1" id="KW-0732">Signal</keyword>
<protein>
    <submittedName>
        <fullName evidence="2">Uncharacterized protein</fullName>
    </submittedName>
</protein>
<evidence type="ECO:0000313" key="2">
    <source>
        <dbReference type="EMBL" id="MBK1884836.1"/>
    </source>
</evidence>
<gene>
    <name evidence="2" type="ORF">JIN85_20670</name>
</gene>
<accession>A0A934SC58</accession>
<name>A0A934SC58_9BACT</name>
<sequence>MRLFLSLLIGFFACLPCIAQNEIDSEFYDSLEKVEAKYRAGKAELIKKADRVVVYLVDFDGISNEDAFGGGDDSETISIAPYEKRTKILSTKEIGEVDRRKLLDVLSAAIAEPEHSGGAFCHFPIHGVRIYAGEELLHEGTFCWVCGNFSFSYPQGSGWLDTNAELKAIFEKVTPIPQSELDRFYTKYPGAKPKGEQDAALKDQP</sequence>
<feature type="signal peptide" evidence="1">
    <location>
        <begin position="1"/>
        <end position="19"/>
    </location>
</feature>
<reference evidence="2" key="1">
    <citation type="submission" date="2021-01" db="EMBL/GenBank/DDBJ databases">
        <title>Modified the classification status of verrucomicrobia.</title>
        <authorList>
            <person name="Feng X."/>
        </authorList>
    </citation>
    <scope>NUCLEOTIDE SEQUENCE</scope>
    <source>
        <strain evidence="2">KCTC 22041</strain>
    </source>
</reference>
<organism evidence="2 3">
    <name type="scientific">Luteolibacter pohnpeiensis</name>
    <dbReference type="NCBI Taxonomy" id="454153"/>
    <lineage>
        <taxon>Bacteria</taxon>
        <taxon>Pseudomonadati</taxon>
        <taxon>Verrucomicrobiota</taxon>
        <taxon>Verrucomicrobiia</taxon>
        <taxon>Verrucomicrobiales</taxon>
        <taxon>Verrucomicrobiaceae</taxon>
        <taxon>Luteolibacter</taxon>
    </lineage>
</organism>
<feature type="chain" id="PRO_5036745922" evidence="1">
    <location>
        <begin position="20"/>
        <end position="205"/>
    </location>
</feature>
<keyword evidence="3" id="KW-1185">Reference proteome</keyword>
<dbReference type="AlphaFoldDB" id="A0A934SC58"/>
<proteinExistence type="predicted"/>
<dbReference type="EMBL" id="JAENIJ010000133">
    <property type="protein sequence ID" value="MBK1884836.1"/>
    <property type="molecule type" value="Genomic_DNA"/>
</dbReference>
<dbReference type="Proteomes" id="UP000603141">
    <property type="component" value="Unassembled WGS sequence"/>
</dbReference>
<comment type="caution">
    <text evidence="2">The sequence shown here is derived from an EMBL/GenBank/DDBJ whole genome shotgun (WGS) entry which is preliminary data.</text>
</comment>
<evidence type="ECO:0000256" key="1">
    <source>
        <dbReference type="SAM" id="SignalP"/>
    </source>
</evidence>
<evidence type="ECO:0000313" key="3">
    <source>
        <dbReference type="Proteomes" id="UP000603141"/>
    </source>
</evidence>